<proteinExistence type="predicted"/>
<keyword evidence="1" id="KW-0812">Transmembrane</keyword>
<keyword evidence="3" id="KW-1185">Reference proteome</keyword>
<keyword evidence="1" id="KW-0472">Membrane</keyword>
<dbReference type="EMBL" id="JACHMJ010000001">
    <property type="protein sequence ID" value="MBB5844527.1"/>
    <property type="molecule type" value="Genomic_DNA"/>
</dbReference>
<dbReference type="Proteomes" id="UP000536685">
    <property type="component" value="Unassembled WGS sequence"/>
</dbReference>
<evidence type="ECO:0000313" key="3">
    <source>
        <dbReference type="Proteomes" id="UP000536685"/>
    </source>
</evidence>
<feature type="transmembrane region" description="Helical" evidence="1">
    <location>
        <begin position="28"/>
        <end position="46"/>
    </location>
</feature>
<comment type="caution">
    <text evidence="2">The sequence shown here is derived from an EMBL/GenBank/DDBJ whole genome shotgun (WGS) entry which is preliminary data.</text>
</comment>
<reference evidence="2 3" key="1">
    <citation type="submission" date="2020-08" db="EMBL/GenBank/DDBJ databases">
        <title>Sequencing the genomes of 1000 actinobacteria strains.</title>
        <authorList>
            <person name="Klenk H.-P."/>
        </authorList>
    </citation>
    <scope>NUCLEOTIDE SEQUENCE [LARGE SCALE GENOMIC DNA]</scope>
    <source>
        <strain evidence="2 3">DSM 105784</strain>
    </source>
</reference>
<protein>
    <submittedName>
        <fullName evidence="2">Fatty acid desaturase</fullName>
    </submittedName>
</protein>
<evidence type="ECO:0000256" key="1">
    <source>
        <dbReference type="SAM" id="Phobius"/>
    </source>
</evidence>
<keyword evidence="1" id="KW-1133">Transmembrane helix</keyword>
<dbReference type="AlphaFoldDB" id="A0A841AMW2"/>
<name>A0A841AMW2_9MICO</name>
<sequence length="86" mass="8947">MTENETQPVEIPDAAADAQQPLKPRIGTIVWGSILLVVAAIAIFAAQVDLGELTPTVIVWSVVGFGAVLVIVGLVAGIVRAATKER</sequence>
<accession>A0A841AMW2</accession>
<gene>
    <name evidence="2" type="ORF">HD599_002850</name>
</gene>
<organism evidence="2 3">
    <name type="scientific">Conyzicola lurida</name>
    <dbReference type="NCBI Taxonomy" id="1172621"/>
    <lineage>
        <taxon>Bacteria</taxon>
        <taxon>Bacillati</taxon>
        <taxon>Actinomycetota</taxon>
        <taxon>Actinomycetes</taxon>
        <taxon>Micrococcales</taxon>
        <taxon>Microbacteriaceae</taxon>
        <taxon>Conyzicola</taxon>
    </lineage>
</organism>
<feature type="transmembrane region" description="Helical" evidence="1">
    <location>
        <begin position="58"/>
        <end position="79"/>
    </location>
</feature>
<dbReference type="RefSeq" id="WP_184238756.1">
    <property type="nucleotide sequence ID" value="NZ_JACHMJ010000001.1"/>
</dbReference>
<evidence type="ECO:0000313" key="2">
    <source>
        <dbReference type="EMBL" id="MBB5844527.1"/>
    </source>
</evidence>